<dbReference type="AlphaFoldDB" id="A0A4V3AMK2"/>
<feature type="transmembrane region" description="Helical" evidence="1">
    <location>
        <begin position="39"/>
        <end position="60"/>
    </location>
</feature>
<accession>A0A4V3AMK2</accession>
<protein>
    <submittedName>
        <fullName evidence="2">DUF3180 domain-containing protein</fullName>
    </submittedName>
</protein>
<dbReference type="EMBL" id="SMTK01000004">
    <property type="protein sequence ID" value="TDK24688.1"/>
    <property type="molecule type" value="Genomic_DNA"/>
</dbReference>
<feature type="transmembrane region" description="Helical" evidence="1">
    <location>
        <begin position="80"/>
        <end position="98"/>
    </location>
</feature>
<dbReference type="Pfam" id="PF11377">
    <property type="entry name" value="DUF3180"/>
    <property type="match status" value="1"/>
</dbReference>
<feature type="transmembrane region" description="Helical" evidence="1">
    <location>
        <begin position="118"/>
        <end position="137"/>
    </location>
</feature>
<evidence type="ECO:0000256" key="1">
    <source>
        <dbReference type="SAM" id="Phobius"/>
    </source>
</evidence>
<organism evidence="2 3">
    <name type="scientific">Arthrobacter crusticola</name>
    <dbReference type="NCBI Taxonomy" id="2547960"/>
    <lineage>
        <taxon>Bacteria</taxon>
        <taxon>Bacillati</taxon>
        <taxon>Actinomycetota</taxon>
        <taxon>Actinomycetes</taxon>
        <taxon>Micrococcales</taxon>
        <taxon>Micrococcaceae</taxon>
        <taxon>Arthrobacter</taxon>
    </lineage>
</organism>
<dbReference type="RefSeq" id="WP_133404356.1">
    <property type="nucleotide sequence ID" value="NZ_SMTK01000004.1"/>
</dbReference>
<keyword evidence="1" id="KW-0812">Transmembrane</keyword>
<dbReference type="Proteomes" id="UP000295411">
    <property type="component" value="Unassembled WGS sequence"/>
</dbReference>
<keyword evidence="1" id="KW-0472">Membrane</keyword>
<name>A0A4V3AMK2_9MICC</name>
<dbReference type="InterPro" id="IPR021517">
    <property type="entry name" value="DUF3180"/>
</dbReference>
<gene>
    <name evidence="2" type="ORF">E2F48_12770</name>
</gene>
<evidence type="ECO:0000313" key="3">
    <source>
        <dbReference type="Proteomes" id="UP000295411"/>
    </source>
</evidence>
<dbReference type="OrthoDB" id="3257239at2"/>
<feature type="transmembrane region" description="Helical" evidence="1">
    <location>
        <begin position="7"/>
        <end position="27"/>
    </location>
</feature>
<evidence type="ECO:0000313" key="2">
    <source>
        <dbReference type="EMBL" id="TDK24688.1"/>
    </source>
</evidence>
<sequence>MMSIRFSWLIGIGIVSGVVGWTVNFWAGRNGYPTPSLHLSSLLTVALIIAVTLVFGVRVLRWRNGKRDRELNPILAARTVVLAQATAYAGALSLGWHAGIFVDQLSLLAVRDTFGPAWGTLALMAGGIVMVVVGLVVEGFCRIPPEDEGGAGTPGTSEGEYA</sequence>
<keyword evidence="1" id="KW-1133">Transmembrane helix</keyword>
<comment type="caution">
    <text evidence="2">The sequence shown here is derived from an EMBL/GenBank/DDBJ whole genome shotgun (WGS) entry which is preliminary data.</text>
</comment>
<reference evidence="2 3" key="1">
    <citation type="submission" date="2019-03" db="EMBL/GenBank/DDBJ databases">
        <title>Arthrobacter sp. nov., an bacterium isolated from biocrust in Mu Us Desert.</title>
        <authorList>
            <person name="Lixiong L."/>
        </authorList>
    </citation>
    <scope>NUCLEOTIDE SEQUENCE [LARGE SCALE GENOMIC DNA]</scope>
    <source>
        <strain evidence="2 3">SLN-3</strain>
    </source>
</reference>
<proteinExistence type="predicted"/>
<keyword evidence="3" id="KW-1185">Reference proteome</keyword>